<protein>
    <submittedName>
        <fullName evidence="2">Uncharacterized protein</fullName>
    </submittedName>
</protein>
<dbReference type="Proteomes" id="UP000663873">
    <property type="component" value="Unassembled WGS sequence"/>
</dbReference>
<name>A0A819YCL0_9BILA</name>
<reference evidence="2" key="1">
    <citation type="submission" date="2021-02" db="EMBL/GenBank/DDBJ databases">
        <authorList>
            <person name="Nowell W R."/>
        </authorList>
    </citation>
    <scope>NUCLEOTIDE SEQUENCE</scope>
</reference>
<evidence type="ECO:0000256" key="1">
    <source>
        <dbReference type="SAM" id="MobiDB-lite"/>
    </source>
</evidence>
<dbReference type="EMBL" id="CAJOBP010000292">
    <property type="protein sequence ID" value="CAF4156511.1"/>
    <property type="molecule type" value="Genomic_DNA"/>
</dbReference>
<sequence>DPENDVKEIEQWLKVQGDDPDNDESPHQESETSSAFDNFLQKRASTIPDEKTYQRPMQFNNLQEPPKQIPKSNTYL</sequence>
<keyword evidence="3" id="KW-1185">Reference proteome</keyword>
<gene>
    <name evidence="2" type="ORF">UJA718_LOCUS3789</name>
</gene>
<dbReference type="AlphaFoldDB" id="A0A819YCL0"/>
<evidence type="ECO:0000313" key="2">
    <source>
        <dbReference type="EMBL" id="CAF4156511.1"/>
    </source>
</evidence>
<proteinExistence type="predicted"/>
<feature type="region of interest" description="Disordered" evidence="1">
    <location>
        <begin position="14"/>
        <end position="76"/>
    </location>
</feature>
<evidence type="ECO:0000313" key="3">
    <source>
        <dbReference type="Proteomes" id="UP000663873"/>
    </source>
</evidence>
<comment type="caution">
    <text evidence="2">The sequence shown here is derived from an EMBL/GenBank/DDBJ whole genome shotgun (WGS) entry which is preliminary data.</text>
</comment>
<accession>A0A819YCL0</accession>
<feature type="non-terminal residue" evidence="2">
    <location>
        <position position="1"/>
    </location>
</feature>
<organism evidence="2 3">
    <name type="scientific">Rotaria socialis</name>
    <dbReference type="NCBI Taxonomy" id="392032"/>
    <lineage>
        <taxon>Eukaryota</taxon>
        <taxon>Metazoa</taxon>
        <taxon>Spiralia</taxon>
        <taxon>Gnathifera</taxon>
        <taxon>Rotifera</taxon>
        <taxon>Eurotatoria</taxon>
        <taxon>Bdelloidea</taxon>
        <taxon>Philodinida</taxon>
        <taxon>Philodinidae</taxon>
        <taxon>Rotaria</taxon>
    </lineage>
</organism>